<gene>
    <name evidence="1" type="ORF">M8744_14535</name>
</gene>
<evidence type="ECO:0000313" key="1">
    <source>
        <dbReference type="EMBL" id="MCM2563370.1"/>
    </source>
</evidence>
<comment type="caution">
    <text evidence="1">The sequence shown here is derived from an EMBL/GenBank/DDBJ whole genome shotgun (WGS) entry which is preliminary data.</text>
</comment>
<sequence>MHYAPDTEDCPLPFSPFKSCTVPRPIGWLSTVSRDGVHNLAPYSQWQNLTFDPPMVMFAANQHPDGRRKDTVINAEETGWFVWNMATYALRDAVNISAMELAPEEDEFERAGVERAPCIDAPGARVAQSPCHFECKYLSTHRLPGNSPAGTIDVVYGQVMRIHVADDVILPSGKIDIPRIQPLARMGYYDYARITETFEMRIPSASSATEDGLEGKPTTPTTNKET</sequence>
<dbReference type="EMBL" id="JAMQGO010000011">
    <property type="protein sequence ID" value="MCM2563370.1"/>
    <property type="molecule type" value="Genomic_DNA"/>
</dbReference>
<keyword evidence="2" id="KW-1185">Reference proteome</keyword>
<dbReference type="Proteomes" id="UP001203036">
    <property type="component" value="Unassembled WGS sequence"/>
</dbReference>
<organism evidence="1 2">
    <name type="scientific">Lutimaribacter degradans</name>
    <dbReference type="NCBI Taxonomy" id="2945989"/>
    <lineage>
        <taxon>Bacteria</taxon>
        <taxon>Pseudomonadati</taxon>
        <taxon>Pseudomonadota</taxon>
        <taxon>Alphaproteobacteria</taxon>
        <taxon>Rhodobacterales</taxon>
        <taxon>Roseobacteraceae</taxon>
        <taxon>Lutimaribacter</taxon>
    </lineage>
</organism>
<reference evidence="1" key="1">
    <citation type="submission" date="2022-06" db="EMBL/GenBank/DDBJ databases">
        <title>Lutimaribacter sp. EGI FJ00013, a novel bacterium isolated from a salt lake sediment enrichment.</title>
        <authorList>
            <person name="Gao L."/>
            <person name="Fang B.-Z."/>
            <person name="Li W.-J."/>
        </authorList>
    </citation>
    <scope>NUCLEOTIDE SEQUENCE</scope>
    <source>
        <strain evidence="1">EGI FJ00013</strain>
    </source>
</reference>
<proteinExistence type="predicted"/>
<evidence type="ECO:0000313" key="2">
    <source>
        <dbReference type="Proteomes" id="UP001203036"/>
    </source>
</evidence>
<accession>A0ACC5ZZ48</accession>
<protein>
    <submittedName>
        <fullName evidence="1">Flavin reductase family protein</fullName>
    </submittedName>
</protein>
<name>A0ACC5ZZ48_9RHOB</name>